<dbReference type="RefSeq" id="WP_146381162.1">
    <property type="nucleotide sequence ID" value="NZ_VOEJ01000003.1"/>
</dbReference>
<dbReference type="InterPro" id="IPR001387">
    <property type="entry name" value="Cro/C1-type_HTH"/>
</dbReference>
<dbReference type="EMBL" id="VOEJ01000003">
    <property type="protein sequence ID" value="TWR29607.1"/>
    <property type="molecule type" value="Genomic_DNA"/>
</dbReference>
<dbReference type="Pfam" id="PF07883">
    <property type="entry name" value="Cupin_2"/>
    <property type="match status" value="1"/>
</dbReference>
<dbReference type="SMART" id="SM00530">
    <property type="entry name" value="HTH_XRE"/>
    <property type="match status" value="1"/>
</dbReference>
<dbReference type="SUPFAM" id="SSF51182">
    <property type="entry name" value="RmlC-like cupins"/>
    <property type="match status" value="1"/>
</dbReference>
<dbReference type="InterPro" id="IPR050807">
    <property type="entry name" value="TransReg_Diox_bact_type"/>
</dbReference>
<evidence type="ECO:0000313" key="4">
    <source>
        <dbReference type="Proteomes" id="UP000320042"/>
    </source>
</evidence>
<protein>
    <submittedName>
        <fullName evidence="3">Helix-turn-helix transcriptional regulator</fullName>
    </submittedName>
</protein>
<dbReference type="GO" id="GO:0003700">
    <property type="term" value="F:DNA-binding transcription factor activity"/>
    <property type="evidence" value="ECO:0007669"/>
    <property type="project" value="TreeGrafter"/>
</dbReference>
<dbReference type="CDD" id="cd00093">
    <property type="entry name" value="HTH_XRE"/>
    <property type="match status" value="1"/>
</dbReference>
<dbReference type="Gene3D" id="2.60.120.10">
    <property type="entry name" value="Jelly Rolls"/>
    <property type="match status" value="1"/>
</dbReference>
<dbReference type="Pfam" id="PF01381">
    <property type="entry name" value="HTH_3"/>
    <property type="match status" value="1"/>
</dbReference>
<dbReference type="PANTHER" id="PTHR46797:SF1">
    <property type="entry name" value="METHYLPHOSPHONATE SYNTHASE"/>
    <property type="match status" value="1"/>
</dbReference>
<evidence type="ECO:0000256" key="1">
    <source>
        <dbReference type="ARBA" id="ARBA00023125"/>
    </source>
</evidence>
<dbReference type="SUPFAM" id="SSF47413">
    <property type="entry name" value="lambda repressor-like DNA-binding domains"/>
    <property type="match status" value="1"/>
</dbReference>
<name>A0A563UE21_9SPHI</name>
<dbReference type="AlphaFoldDB" id="A0A563UE21"/>
<sequence length="195" mass="22882">MEDDILIQISNRIKERRREKNITVQELASQANVSKGLISQIENSRTIPSLIVLIDIIRALDIDLNVFFQDIKSRERNFPLIIKRKDEYERFEKEDTEGFHYSRIFTQLIKNSTIDIVILELEPNARRPLVQTEAYEYKYIISGEIEYLFGDDSTHTLYQGDSMLFDGRISHTPRNVGKGNATMLVIYFFEEKQNN</sequence>
<gene>
    <name evidence="3" type="ORF">FPZ43_07005</name>
</gene>
<dbReference type="InterPro" id="IPR010982">
    <property type="entry name" value="Lambda_DNA-bd_dom_sf"/>
</dbReference>
<keyword evidence="1" id="KW-0238">DNA-binding</keyword>
<feature type="domain" description="HTH cro/C1-type" evidence="2">
    <location>
        <begin position="13"/>
        <end position="67"/>
    </location>
</feature>
<dbReference type="Gene3D" id="1.10.260.40">
    <property type="entry name" value="lambda repressor-like DNA-binding domains"/>
    <property type="match status" value="1"/>
</dbReference>
<evidence type="ECO:0000313" key="3">
    <source>
        <dbReference type="EMBL" id="TWR29607.1"/>
    </source>
</evidence>
<dbReference type="CDD" id="cd02209">
    <property type="entry name" value="cupin_XRE_C"/>
    <property type="match status" value="1"/>
</dbReference>
<dbReference type="OrthoDB" id="9805356at2"/>
<comment type="caution">
    <text evidence="3">The sequence shown here is derived from an EMBL/GenBank/DDBJ whole genome shotgun (WGS) entry which is preliminary data.</text>
</comment>
<dbReference type="GO" id="GO:0005829">
    <property type="term" value="C:cytosol"/>
    <property type="evidence" value="ECO:0007669"/>
    <property type="project" value="TreeGrafter"/>
</dbReference>
<dbReference type="InterPro" id="IPR014710">
    <property type="entry name" value="RmlC-like_jellyroll"/>
</dbReference>
<dbReference type="Proteomes" id="UP000320042">
    <property type="component" value="Unassembled WGS sequence"/>
</dbReference>
<organism evidence="3 4">
    <name type="scientific">Mucilaginibacter pallidiroseus</name>
    <dbReference type="NCBI Taxonomy" id="2599295"/>
    <lineage>
        <taxon>Bacteria</taxon>
        <taxon>Pseudomonadati</taxon>
        <taxon>Bacteroidota</taxon>
        <taxon>Sphingobacteriia</taxon>
        <taxon>Sphingobacteriales</taxon>
        <taxon>Sphingobacteriaceae</taxon>
        <taxon>Mucilaginibacter</taxon>
    </lineage>
</organism>
<dbReference type="InterPro" id="IPR011051">
    <property type="entry name" value="RmlC_Cupin_sf"/>
</dbReference>
<reference evidence="3 4" key="1">
    <citation type="submission" date="2019-07" db="EMBL/GenBank/DDBJ databases">
        <authorList>
            <person name="Kim J."/>
        </authorList>
    </citation>
    <scope>NUCLEOTIDE SEQUENCE [LARGE SCALE GENOMIC DNA]</scope>
    <source>
        <strain evidence="4">dk17</strain>
    </source>
</reference>
<dbReference type="GO" id="GO:0003677">
    <property type="term" value="F:DNA binding"/>
    <property type="evidence" value="ECO:0007669"/>
    <property type="project" value="UniProtKB-KW"/>
</dbReference>
<dbReference type="InterPro" id="IPR013096">
    <property type="entry name" value="Cupin_2"/>
</dbReference>
<proteinExistence type="predicted"/>
<keyword evidence="4" id="KW-1185">Reference proteome</keyword>
<dbReference type="PANTHER" id="PTHR46797">
    <property type="entry name" value="HTH-TYPE TRANSCRIPTIONAL REGULATOR"/>
    <property type="match status" value="1"/>
</dbReference>
<evidence type="ECO:0000259" key="2">
    <source>
        <dbReference type="PROSITE" id="PS50943"/>
    </source>
</evidence>
<accession>A0A563UE21</accession>
<dbReference type="PROSITE" id="PS50943">
    <property type="entry name" value="HTH_CROC1"/>
    <property type="match status" value="1"/>
</dbReference>